<sequence length="330" mass="37126">MKVILLHIFVLNVFLLKGYINIQYDCDFIRFELRTQNLHHGMCSEGVAHHCNKYLHYIFKALFLLVIMEEHVIEALGKSRIVIQNGEVISVEDPVIDYCPLFDKYRGIKKLTKESIKDNIEFRIKDFGMCTENRRFPSEDFLSIGASEIISTLIKKEILEAAVIVSDGCGTVIVKDPDVVEGLAGRISGIIKTVPIKGVISFVGDSNVLNPENAEINQIEGLKKAISKGYQNIAITISNAKDIPEIRKIEKDNLCNVFVFGVHTTGISKEDAYIFMELGDVITACMSKELIEIGDNKGIYKTKTKIPIYAPSEKGKKAIELRLKEIEKKK</sequence>
<gene>
    <name evidence="1" type="ORF">AN188_00044</name>
    <name evidence="2" type="ORF">APG09_00937</name>
</gene>
<proteinExistence type="predicted"/>
<accession>A0A150JE16</accession>
<dbReference type="AlphaFoldDB" id="A0A150JK36"/>
<accession>A0A150JK36</accession>
<evidence type="ECO:0000313" key="3">
    <source>
        <dbReference type="Proteomes" id="UP000092420"/>
    </source>
</evidence>
<name>A0A150JK36_9EURY</name>
<dbReference type="Pfam" id="PF09872">
    <property type="entry name" value="DUF2099"/>
    <property type="match status" value="1"/>
</dbReference>
<dbReference type="InterPro" id="IPR009181">
    <property type="entry name" value="Methan_mark_8"/>
</dbReference>
<accession>A0A150JKR3</accession>
<evidence type="ECO:0000313" key="2">
    <source>
        <dbReference type="EMBL" id="KYC57796.1"/>
    </source>
</evidence>
<dbReference type="PATRIC" id="fig|1706435.3.peg.934"/>
<dbReference type="PATRIC" id="fig|1706433.3.peg.44"/>
<dbReference type="Proteomes" id="UP000092420">
    <property type="component" value="Unassembled WGS sequence"/>
</dbReference>
<dbReference type="EMBL" id="LNJB01000001">
    <property type="protein sequence ID" value="KYC55395.1"/>
    <property type="molecule type" value="Genomic_DNA"/>
</dbReference>
<comment type="caution">
    <text evidence="2">The sequence shown here is derived from an EMBL/GenBank/DDBJ whole genome shotgun (WGS) entry which is preliminary data.</text>
</comment>
<reference evidence="2 3" key="1">
    <citation type="journal article" date="2016" name="ISME J.">
        <title>Chasing the elusive Euryarchaeota class WSA2: genomes reveal a uniquely fastidious methyl-reducing methanogen.</title>
        <authorList>
            <person name="Nobu M.K."/>
            <person name="Narihiro T."/>
            <person name="Kuroda K."/>
            <person name="Mei R."/>
            <person name="Liu W.T."/>
        </authorList>
    </citation>
    <scope>NUCLEOTIDE SEQUENCE [LARGE SCALE GENOMIC DNA]</scope>
    <source>
        <strain evidence="1">ADurb1013_Bin02101</strain>
        <strain evidence="2">ADurb1213_Bin02801</strain>
    </source>
</reference>
<protein>
    <recommendedName>
        <fullName evidence="4">Methanogenesis marker protein 8</fullName>
    </recommendedName>
</protein>
<dbReference type="NCBIfam" id="TIGR03275">
    <property type="entry name" value="methan_mark_8"/>
    <property type="match status" value="1"/>
</dbReference>
<evidence type="ECO:0000313" key="1">
    <source>
        <dbReference type="EMBL" id="KYC55395.1"/>
    </source>
</evidence>
<evidence type="ECO:0008006" key="4">
    <source>
        <dbReference type="Google" id="ProtNLM"/>
    </source>
</evidence>
<organism evidence="2">
    <name type="scientific">Candidatus Methanofastidiosum methylothiophilum</name>
    <dbReference type="NCBI Taxonomy" id="1705564"/>
    <lineage>
        <taxon>Archaea</taxon>
        <taxon>Methanobacteriati</taxon>
        <taxon>Methanobacteriota</taxon>
        <taxon>Stenosarchaea group</taxon>
        <taxon>Candidatus Methanofastidiosia</taxon>
        <taxon>Candidatus Methanofastidiosales</taxon>
        <taxon>Candidatus Methanofastidiosaceae</taxon>
        <taxon>Candidatus Methanofastidiosum</taxon>
    </lineage>
</organism>
<dbReference type="EMBL" id="LNJE01000009">
    <property type="protein sequence ID" value="KYC57796.1"/>
    <property type="molecule type" value="Genomic_DNA"/>
</dbReference>